<dbReference type="Proteomes" id="UP000027186">
    <property type="component" value="Chromosome"/>
</dbReference>
<dbReference type="AlphaFoldDB" id="A0A060DIC9"/>
<evidence type="ECO:0008006" key="4">
    <source>
        <dbReference type="Google" id="ProtNLM"/>
    </source>
</evidence>
<feature type="region of interest" description="Disordered" evidence="1">
    <location>
        <begin position="1"/>
        <end position="23"/>
    </location>
</feature>
<evidence type="ECO:0000313" key="2">
    <source>
        <dbReference type="EMBL" id="AIB12495.1"/>
    </source>
</evidence>
<reference evidence="2 3" key="1">
    <citation type="journal article" date="2014" name="Genome Announc.">
        <title>Complete Genome Sequence of the Model Rhizosphere Strain Azospirillum brasilense Az39, Successfully Applied in Agriculture.</title>
        <authorList>
            <person name="Rivera D."/>
            <person name="Revale S."/>
            <person name="Molina R."/>
            <person name="Gualpa J."/>
            <person name="Puente M."/>
            <person name="Maroniche G."/>
            <person name="Paris G."/>
            <person name="Baker D."/>
            <person name="Clavijo B."/>
            <person name="McLay K."/>
            <person name="Spaepen S."/>
            <person name="Perticari A."/>
            <person name="Vazquez M."/>
            <person name="Wisniewski-Dye F."/>
            <person name="Watkins C."/>
            <person name="Martinez-Abarca F."/>
            <person name="Vanderleyden J."/>
            <person name="Cassan F."/>
        </authorList>
    </citation>
    <scope>NUCLEOTIDE SEQUENCE [LARGE SCALE GENOMIC DNA]</scope>
    <source>
        <strain evidence="2 3">Az39</strain>
    </source>
</reference>
<dbReference type="KEGG" id="abq:ABAZ39_10910"/>
<evidence type="ECO:0000313" key="3">
    <source>
        <dbReference type="Proteomes" id="UP000027186"/>
    </source>
</evidence>
<evidence type="ECO:0000256" key="1">
    <source>
        <dbReference type="SAM" id="MobiDB-lite"/>
    </source>
</evidence>
<protein>
    <recommendedName>
        <fullName evidence="4">Flagellar protein FlgN</fullName>
    </recommendedName>
</protein>
<feature type="compositionally biased region" description="Pro residues" evidence="1">
    <location>
        <begin position="10"/>
        <end position="22"/>
    </location>
</feature>
<organism evidence="2 3">
    <name type="scientific">Azospirillum argentinense</name>
    <dbReference type="NCBI Taxonomy" id="2970906"/>
    <lineage>
        <taxon>Bacteria</taxon>
        <taxon>Pseudomonadati</taxon>
        <taxon>Pseudomonadota</taxon>
        <taxon>Alphaproteobacteria</taxon>
        <taxon>Rhodospirillales</taxon>
        <taxon>Azospirillaceae</taxon>
        <taxon>Azospirillum</taxon>
    </lineage>
</organism>
<dbReference type="RefSeq" id="WP_038529246.1">
    <property type="nucleotide sequence ID" value="NZ_CP007793.1"/>
</dbReference>
<dbReference type="EMBL" id="CP007793">
    <property type="protein sequence ID" value="AIB12495.1"/>
    <property type="molecule type" value="Genomic_DNA"/>
</dbReference>
<name>A0A060DIC9_9PROT</name>
<sequence>MKETAMLPTPHNPPTSPRPASRPDPVAVIARFVAELEGHAERAASAAREGRAVDALRAAGAMQMLLHSQAGTLHDALAAAQSKRVPLETRLAVRKALDGALAPLGRSVRALEAQARARQARQAAIGAALRAAASVSGPARSYAALGRAAGAKHFAVTA</sequence>
<proteinExistence type="predicted"/>
<accession>A0A060DIC9</accession>
<gene>
    <name evidence="2" type="ORF">ABAZ39_10910</name>
</gene>